<proteinExistence type="predicted"/>
<reference evidence="3 4" key="1">
    <citation type="submission" date="2017-06" db="EMBL/GenBank/DDBJ databases">
        <title>Novel microbial phyla capable of carbon fixation and sulfur reduction in deep-sea sediments.</title>
        <authorList>
            <person name="Huang J."/>
            <person name="Baker B."/>
            <person name="Wang Y."/>
        </authorList>
    </citation>
    <scope>NUCLEOTIDE SEQUENCE [LARGE SCALE GENOMIC DNA]</scope>
    <source>
        <strain evidence="3">B3_TA06</strain>
    </source>
</reference>
<protein>
    <submittedName>
        <fullName evidence="3">Uncharacterized protein</fullName>
    </submittedName>
</protein>
<keyword evidence="2" id="KW-0812">Transmembrane</keyword>
<feature type="transmembrane region" description="Helical" evidence="2">
    <location>
        <begin position="6"/>
        <end position="24"/>
    </location>
</feature>
<evidence type="ECO:0000256" key="1">
    <source>
        <dbReference type="SAM" id="MobiDB-lite"/>
    </source>
</evidence>
<evidence type="ECO:0000256" key="2">
    <source>
        <dbReference type="SAM" id="Phobius"/>
    </source>
</evidence>
<comment type="caution">
    <text evidence="3">The sequence shown here is derived from an EMBL/GenBank/DDBJ whole genome shotgun (WGS) entry which is preliminary data.</text>
</comment>
<feature type="transmembrane region" description="Helical" evidence="2">
    <location>
        <begin position="84"/>
        <end position="105"/>
    </location>
</feature>
<dbReference type="AlphaFoldDB" id="A0A532UYX1"/>
<dbReference type="EMBL" id="NJBO01000020">
    <property type="protein sequence ID" value="TKJ40155.1"/>
    <property type="molecule type" value="Genomic_DNA"/>
</dbReference>
<feature type="compositionally biased region" description="Polar residues" evidence="1">
    <location>
        <begin position="56"/>
        <end position="70"/>
    </location>
</feature>
<dbReference type="Proteomes" id="UP000317778">
    <property type="component" value="Unassembled WGS sequence"/>
</dbReference>
<feature type="region of interest" description="Disordered" evidence="1">
    <location>
        <begin position="56"/>
        <end position="77"/>
    </location>
</feature>
<name>A0A532UYX1_UNCT6</name>
<gene>
    <name evidence="3" type="ORF">CEE36_09855</name>
</gene>
<organism evidence="3 4">
    <name type="scientific">candidate division TA06 bacterium B3_TA06</name>
    <dbReference type="NCBI Taxonomy" id="2012487"/>
    <lineage>
        <taxon>Bacteria</taxon>
        <taxon>Bacteria division TA06</taxon>
    </lineage>
</organism>
<accession>A0A532UYX1</accession>
<keyword evidence="2" id="KW-1133">Transmembrane helix</keyword>
<sequence>MFGTVLIILIAGAVAILAAMRFIAAVRKLASREPDTRNTRTPTGHSHYYSELALRSQGNNTRNTRNTHASSGRYGTRRQDKPPLVFWAVASPLLAAACVTVILLML</sequence>
<evidence type="ECO:0000313" key="3">
    <source>
        <dbReference type="EMBL" id="TKJ40155.1"/>
    </source>
</evidence>
<keyword evidence="2" id="KW-0472">Membrane</keyword>
<evidence type="ECO:0000313" key="4">
    <source>
        <dbReference type="Proteomes" id="UP000317778"/>
    </source>
</evidence>